<feature type="domain" description="T-Q ester bond containing" evidence="2">
    <location>
        <begin position="204"/>
        <end position="336"/>
    </location>
</feature>
<feature type="compositionally biased region" description="Low complexity" evidence="1">
    <location>
        <begin position="342"/>
        <end position="368"/>
    </location>
</feature>
<evidence type="ECO:0000313" key="3">
    <source>
        <dbReference type="EMBL" id="RRO86016.1"/>
    </source>
</evidence>
<dbReference type="Gene3D" id="2.60.40.3930">
    <property type="match status" value="7"/>
</dbReference>
<gene>
    <name evidence="3" type="ORF">CXF48_08700</name>
</gene>
<reference evidence="3 4" key="1">
    <citation type="submission" date="2018-01" db="EMBL/GenBank/DDBJ databases">
        <title>Twenty Corynebacterium bovis Genomes.</title>
        <authorList>
            <person name="Gulvik C.A."/>
        </authorList>
    </citation>
    <scope>NUCLEOTIDE SEQUENCE [LARGE SCALE GENOMIC DNA]</scope>
    <source>
        <strain evidence="3 4">F6900</strain>
    </source>
</reference>
<feature type="domain" description="T-Q ester bond containing" evidence="2">
    <location>
        <begin position="720"/>
        <end position="852"/>
    </location>
</feature>
<feature type="domain" description="T-Q ester bond containing" evidence="2">
    <location>
        <begin position="888"/>
        <end position="997"/>
    </location>
</feature>
<organism evidence="3 4">
    <name type="scientific">Corynebacterium bovis</name>
    <dbReference type="NCBI Taxonomy" id="36808"/>
    <lineage>
        <taxon>Bacteria</taxon>
        <taxon>Bacillati</taxon>
        <taxon>Actinomycetota</taxon>
        <taxon>Actinomycetes</taxon>
        <taxon>Mycobacteriales</taxon>
        <taxon>Corynebacteriaceae</taxon>
        <taxon>Corynebacterium</taxon>
    </lineage>
</organism>
<feature type="region of interest" description="Disordered" evidence="1">
    <location>
        <begin position="1"/>
        <end position="70"/>
    </location>
</feature>
<feature type="domain" description="T-Q ester bond containing" evidence="2">
    <location>
        <begin position="580"/>
        <end position="711"/>
    </location>
</feature>
<evidence type="ECO:0000259" key="2">
    <source>
        <dbReference type="Pfam" id="PF18202"/>
    </source>
</evidence>
<feature type="compositionally biased region" description="Low complexity" evidence="1">
    <location>
        <begin position="866"/>
        <end position="879"/>
    </location>
</feature>
<feature type="compositionally biased region" description="Basic and acidic residues" evidence="1">
    <location>
        <begin position="677"/>
        <end position="705"/>
    </location>
</feature>
<proteinExistence type="predicted"/>
<dbReference type="EMBL" id="PQNK01000014">
    <property type="protein sequence ID" value="RRO86016.1"/>
    <property type="molecule type" value="Genomic_DNA"/>
</dbReference>
<feature type="region of interest" description="Disordered" evidence="1">
    <location>
        <begin position="153"/>
        <end position="210"/>
    </location>
</feature>
<evidence type="ECO:0000313" key="4">
    <source>
        <dbReference type="Proteomes" id="UP000276526"/>
    </source>
</evidence>
<feature type="compositionally biased region" description="Polar residues" evidence="1">
    <location>
        <begin position="813"/>
        <end position="825"/>
    </location>
</feature>
<feature type="domain" description="T-Q ester bond containing" evidence="2">
    <location>
        <begin position="7"/>
        <end position="56"/>
    </location>
</feature>
<dbReference type="AlphaFoldDB" id="A0A426PX79"/>
<evidence type="ECO:0000256" key="1">
    <source>
        <dbReference type="SAM" id="MobiDB-lite"/>
    </source>
</evidence>
<name>A0A426PX79_9CORY</name>
<feature type="region of interest" description="Disordered" evidence="1">
    <location>
        <begin position="465"/>
        <end position="577"/>
    </location>
</feature>
<dbReference type="InterPro" id="IPR041100">
    <property type="entry name" value="TQ"/>
</dbReference>
<sequence length="1060" mass="111126">MTEPVKAAVAFEELTSTEVTAEGEDSPKGDDTPETTSDDNQVADHKDINDEDQTVTSKIEPKHPKIATQAKLDGKDQVVAGATVNDTVKYKDLVPGKKYTLSASLVDKSDETKVLGKGTKEFTPDEANGEVVVPITVDQSVTEPVKAAVAFEELTSTEVTAEGEDSPKGDDTPETTSDDNQVADHKDINDEDQTVTSKIEPKHPKIATQAKLDGKDQVVAGATVNDTVKYKDLVPGKKYTLSASLVDKTDESKVLGKGTKEFTPSEADGEVVVPITVDDSVTDVVKAAVAFEELTSTEVNAKGEDSPKGGDTPDDASDDNQVADHKDINDENQTVTSEDQPTESAAPTTTSEAPTTTSEAPTTTSEAPKTPVVDKHPEIATQAKLDGKDQVVAGATVNDTVTFKDLVPGKKYTLSASLVDKSDESKVLGRGTKEFTPDEADGEVVVPITVDQSVTEPVKAAVAFEELSSTEVTAEGEDSPKGADTPEATSDDNQVAEHKDINDENQTVTSEDQPTESESPTTTSEAPAETTSEVPTTTSEAPAETTSEVPSESSEAPISTKKLAPTESAKPELPVSEVTPKIQTEAKFADKKEIVAGTVVNDTVTYTNLIPGKQYTLTAELMDKADGTTVVGHGSVTFTPESTDGSVVVPITVDDSVTEVVPAAVAFETLTSTQVDAEGKDDVKGDKTPETKDDNQVAKHRDITDQKQTVTSDSAAERNPKIATEAKFENKKEIVAGTKINDTVMFEDLVPNTRYTLTAQLMDKKDGTTVLGHGSTSFIPTTSNGSVVVPITVDESVTQPVASAVAFESLTSTDVDAQGKQNPQGGDTPDDVSDDNQIAEHKDINDDNQTVTSGESKPSSEQQVIPAAGKPAAGKPGVPAGQGRGGQPSISTHAEIKDNGPLVEGAVVVDQVRFTGLQPGKKYTLEANLVCKADGQPTQARSTVEFVPNQADGKVNVPISVTDAGCSEQVAFETLKDASGAVVATHHDITDADQTVTDHDQPGPNGPGDDQVTPDEGVTVLDQGGVPDSGAPLPADAGRQEIRSIPSGAAHLDAGMPLFV</sequence>
<feature type="compositionally biased region" description="Basic and acidic residues" evidence="1">
    <location>
        <begin position="988"/>
        <end position="1001"/>
    </location>
</feature>
<protein>
    <recommendedName>
        <fullName evidence="2">T-Q ester bond containing domain-containing protein</fullName>
    </recommendedName>
</protein>
<feature type="domain" description="T-Q ester bond containing" evidence="2">
    <location>
        <begin position="377"/>
        <end position="509"/>
    </location>
</feature>
<feature type="compositionally biased region" description="Polar residues" evidence="1">
    <location>
        <begin position="847"/>
        <end position="863"/>
    </location>
</feature>
<feature type="region of interest" description="Disordered" evidence="1">
    <location>
        <begin position="291"/>
        <end position="389"/>
    </location>
</feature>
<comment type="caution">
    <text evidence="3">The sequence shown here is derived from an EMBL/GenBank/DDBJ whole genome shotgun (WGS) entry which is preliminary data.</text>
</comment>
<dbReference type="Proteomes" id="UP000276526">
    <property type="component" value="Unassembled WGS sequence"/>
</dbReference>
<feature type="region of interest" description="Disordered" evidence="1">
    <location>
        <begin position="677"/>
        <end position="720"/>
    </location>
</feature>
<accession>A0A426PX79</accession>
<dbReference type="Pfam" id="PF18202">
    <property type="entry name" value="TQ"/>
    <property type="match status" value="7"/>
</dbReference>
<feature type="domain" description="T-Q ester bond containing" evidence="2">
    <location>
        <begin position="64"/>
        <end position="196"/>
    </location>
</feature>
<feature type="region of interest" description="Disordered" evidence="1">
    <location>
        <begin position="988"/>
        <end position="1039"/>
    </location>
</feature>
<feature type="region of interest" description="Disordered" evidence="1">
    <location>
        <begin position="813"/>
        <end position="898"/>
    </location>
</feature>
<feature type="compositionally biased region" description="Low complexity" evidence="1">
    <location>
        <begin position="509"/>
        <end position="557"/>
    </location>
</feature>
<dbReference type="NCBIfam" id="NF033903">
    <property type="entry name" value="VaFE_rpt"/>
    <property type="match status" value="6"/>
</dbReference>